<name>A0A7S5US14_9CAUD</name>
<dbReference type="Proteomes" id="UP000595483">
    <property type="component" value="Segment"/>
</dbReference>
<proteinExistence type="predicted"/>
<feature type="compositionally biased region" description="Low complexity" evidence="1">
    <location>
        <begin position="14"/>
        <end position="25"/>
    </location>
</feature>
<evidence type="ECO:0000256" key="1">
    <source>
        <dbReference type="SAM" id="MobiDB-lite"/>
    </source>
</evidence>
<protein>
    <submittedName>
        <fullName evidence="2">Uncharacterized protein</fullName>
    </submittedName>
</protein>
<evidence type="ECO:0000313" key="2">
    <source>
        <dbReference type="EMBL" id="QIG59121.1"/>
    </source>
</evidence>
<sequence length="436" mass="46814">MGTFSSNNDLDLSTGSIDNGDTTNTGGQGTGSGANGNPAGQGQQGAGQEGQQGQGGSADTSTVDNGGENQQGQQGQGEEQQGSSSTGEEVVLSEGDTVNVDGVDYTIDANGNALAADGTVFRTAAELAELISQNGFEPSVLEQLQTRFGSDFKDENGNPIVFDNNTEGIAAYVDTVIQNRIAEAQTAALNNLFETYPQVEQVINHLKLNGTLDDFVEIPDRSQIIVSKDNEEQQATFIREEWKLSGKKGDVNKFIDYCKNAGILYDTAVESKEAVDSIYESRLAEQKAQVEAKEAAAAAEEKAYWDNVEKTISKGELLGYSIPEQIQCNKDGKKVMLSRKDFLKYVSTPIDNEGNTAYMLDEAKVDSNARMQDDLLKAFLRFTGGDYASLVGMAVNKQKVLSIRTTAAQTTGKRTVIINSKGNNSKTVDNDQLVLN</sequence>
<dbReference type="EMBL" id="MN917146">
    <property type="protein sequence ID" value="QIG59121.1"/>
    <property type="molecule type" value="Genomic_DNA"/>
</dbReference>
<evidence type="ECO:0000313" key="3">
    <source>
        <dbReference type="Proteomes" id="UP000595483"/>
    </source>
</evidence>
<reference evidence="2 3" key="1">
    <citation type="submission" date="2020-01" db="EMBL/GenBank/DDBJ databases">
        <title>PhicrAss002; a novel member of the crAss-like phage family isolated from the human gut following selective antibiotic enrichment.</title>
        <authorList>
            <person name="Guerin E."/>
            <person name="Shkoporov A.N."/>
            <person name="Stockdale S.R."/>
            <person name="Khokhlova E.V."/>
            <person name="Clooney A.G."/>
            <person name="Daly K.M."/>
            <person name="Draper L.A."/>
            <person name="Ross P.R."/>
            <person name="Hill C."/>
        </authorList>
    </citation>
    <scope>NUCLEOTIDE SEQUENCE [LARGE SCALE GENOMIC DNA]</scope>
</reference>
<feature type="region of interest" description="Disordered" evidence="1">
    <location>
        <begin position="1"/>
        <end position="91"/>
    </location>
</feature>
<organism evidence="2 3">
    <name type="scientific">Bacteroides phage crAss002</name>
    <dbReference type="NCBI Taxonomy" id="2709317"/>
    <lineage>
        <taxon>Viruses</taxon>
        <taxon>Duplodnaviria</taxon>
        <taxon>Heunggongvirae</taxon>
        <taxon>Uroviricota</taxon>
        <taxon>Caudoviricetes</taxon>
        <taxon>Crassvirales</taxon>
        <taxon>Intestiviridae</taxon>
        <taxon>Churivirinae</taxon>
        <taxon>Jahgtovirus</taxon>
        <taxon>Jahgtovirus secundus</taxon>
    </lineage>
</organism>
<gene>
    <name evidence="2" type="ORF">crAss002_11</name>
</gene>
<feature type="compositionally biased region" description="Polar residues" evidence="1">
    <location>
        <begin position="1"/>
        <end position="13"/>
    </location>
</feature>
<accession>A0A7S5US14</accession>
<keyword evidence="3" id="KW-1185">Reference proteome</keyword>
<feature type="compositionally biased region" description="Low complexity" evidence="1">
    <location>
        <begin position="66"/>
        <end position="89"/>
    </location>
</feature>
<feature type="compositionally biased region" description="Gly residues" evidence="1">
    <location>
        <begin position="42"/>
        <end position="56"/>
    </location>
</feature>